<dbReference type="GO" id="GO:0003677">
    <property type="term" value="F:DNA binding"/>
    <property type="evidence" value="ECO:0007669"/>
    <property type="project" value="InterPro"/>
</dbReference>
<dbReference type="PANTHER" id="PTHR43133">
    <property type="entry name" value="RNA POLYMERASE ECF-TYPE SIGMA FACTO"/>
    <property type="match status" value="1"/>
</dbReference>
<evidence type="ECO:0000313" key="8">
    <source>
        <dbReference type="Proteomes" id="UP000198785"/>
    </source>
</evidence>
<reference evidence="7 8" key="1">
    <citation type="submission" date="2016-10" db="EMBL/GenBank/DDBJ databases">
        <authorList>
            <person name="de Groot N.N."/>
        </authorList>
    </citation>
    <scope>NUCLEOTIDE SEQUENCE [LARGE SCALE GENOMIC DNA]</scope>
    <source>
        <strain evidence="7 8">DSM 22789</strain>
    </source>
</reference>
<keyword evidence="8" id="KW-1185">Reference proteome</keyword>
<dbReference type="Pfam" id="PF04542">
    <property type="entry name" value="Sigma70_r2"/>
    <property type="match status" value="1"/>
</dbReference>
<feature type="domain" description="RNA polymerase sigma factor 70 region 4 type 2" evidence="6">
    <location>
        <begin position="124"/>
        <end position="173"/>
    </location>
</feature>
<comment type="similarity">
    <text evidence="1">Belongs to the sigma-70 factor family. ECF subfamily.</text>
</comment>
<dbReference type="InterPro" id="IPR013325">
    <property type="entry name" value="RNA_pol_sigma_r2"/>
</dbReference>
<evidence type="ECO:0000259" key="6">
    <source>
        <dbReference type="Pfam" id="PF08281"/>
    </source>
</evidence>
<dbReference type="STRING" id="683125.SAMN05660206_101452"/>
<dbReference type="InterPro" id="IPR036388">
    <property type="entry name" value="WH-like_DNA-bd_sf"/>
</dbReference>
<keyword evidence="4" id="KW-0804">Transcription</keyword>
<dbReference type="GO" id="GO:0016987">
    <property type="term" value="F:sigma factor activity"/>
    <property type="evidence" value="ECO:0007669"/>
    <property type="project" value="UniProtKB-KW"/>
</dbReference>
<dbReference type="InterPro" id="IPR014284">
    <property type="entry name" value="RNA_pol_sigma-70_dom"/>
</dbReference>
<dbReference type="Proteomes" id="UP000198785">
    <property type="component" value="Unassembled WGS sequence"/>
</dbReference>
<dbReference type="Gene3D" id="1.10.10.10">
    <property type="entry name" value="Winged helix-like DNA-binding domain superfamily/Winged helix DNA-binding domain"/>
    <property type="match status" value="1"/>
</dbReference>
<dbReference type="SUPFAM" id="SSF88659">
    <property type="entry name" value="Sigma3 and sigma4 domains of RNA polymerase sigma factors"/>
    <property type="match status" value="1"/>
</dbReference>
<keyword evidence="3" id="KW-0731">Sigma factor</keyword>
<dbReference type="EMBL" id="FOZZ01000001">
    <property type="protein sequence ID" value="SFS39235.1"/>
    <property type="molecule type" value="Genomic_DNA"/>
</dbReference>
<accession>A0A1I6PGQ6</accession>
<dbReference type="Pfam" id="PF08281">
    <property type="entry name" value="Sigma70_r4_2"/>
    <property type="match status" value="1"/>
</dbReference>
<dbReference type="InterPro" id="IPR013249">
    <property type="entry name" value="RNA_pol_sigma70_r4_t2"/>
</dbReference>
<dbReference type="SUPFAM" id="SSF88946">
    <property type="entry name" value="Sigma2 domain of RNA polymerase sigma factors"/>
    <property type="match status" value="1"/>
</dbReference>
<dbReference type="InterPro" id="IPR007627">
    <property type="entry name" value="RNA_pol_sigma70_r2"/>
</dbReference>
<evidence type="ECO:0000256" key="4">
    <source>
        <dbReference type="ARBA" id="ARBA00023163"/>
    </source>
</evidence>
<gene>
    <name evidence="7" type="ORF">SAMN05660206_101452</name>
</gene>
<dbReference type="InterPro" id="IPR039425">
    <property type="entry name" value="RNA_pol_sigma-70-like"/>
</dbReference>
<dbReference type="OrthoDB" id="679904at2"/>
<proteinExistence type="inferred from homology"/>
<evidence type="ECO:0000313" key="7">
    <source>
        <dbReference type="EMBL" id="SFS39235.1"/>
    </source>
</evidence>
<dbReference type="RefSeq" id="WP_093363505.1">
    <property type="nucleotide sequence ID" value="NZ_FOZZ01000001.1"/>
</dbReference>
<dbReference type="PANTHER" id="PTHR43133:SF46">
    <property type="entry name" value="RNA POLYMERASE SIGMA-70 FACTOR ECF SUBFAMILY"/>
    <property type="match status" value="1"/>
</dbReference>
<evidence type="ECO:0000256" key="2">
    <source>
        <dbReference type="ARBA" id="ARBA00023015"/>
    </source>
</evidence>
<name>A0A1I6PGQ6_9SPHI</name>
<evidence type="ECO:0000256" key="3">
    <source>
        <dbReference type="ARBA" id="ARBA00023082"/>
    </source>
</evidence>
<organism evidence="7 8">
    <name type="scientific">Sphingobacterium wenxiniae</name>
    <dbReference type="NCBI Taxonomy" id="683125"/>
    <lineage>
        <taxon>Bacteria</taxon>
        <taxon>Pseudomonadati</taxon>
        <taxon>Bacteroidota</taxon>
        <taxon>Sphingobacteriia</taxon>
        <taxon>Sphingobacteriales</taxon>
        <taxon>Sphingobacteriaceae</taxon>
        <taxon>Sphingobacterium</taxon>
    </lineage>
</organism>
<dbReference type="GO" id="GO:0006352">
    <property type="term" value="P:DNA-templated transcription initiation"/>
    <property type="evidence" value="ECO:0007669"/>
    <property type="project" value="InterPro"/>
</dbReference>
<evidence type="ECO:0000256" key="1">
    <source>
        <dbReference type="ARBA" id="ARBA00010641"/>
    </source>
</evidence>
<dbReference type="NCBIfam" id="TIGR02937">
    <property type="entry name" value="sigma70-ECF"/>
    <property type="match status" value="1"/>
</dbReference>
<dbReference type="AlphaFoldDB" id="A0A1I6PGQ6"/>
<evidence type="ECO:0000259" key="5">
    <source>
        <dbReference type="Pfam" id="PF04542"/>
    </source>
</evidence>
<dbReference type="InterPro" id="IPR013324">
    <property type="entry name" value="RNA_pol_sigma_r3/r4-like"/>
</dbReference>
<feature type="domain" description="RNA polymerase sigma-70 region 2" evidence="5">
    <location>
        <begin position="33"/>
        <end position="90"/>
    </location>
</feature>
<sequence length="203" mass="23979">MDQAQLNNWWIKVKTQSDRKSFDRLYLATWYNLYNQAWRRVEDEDVSKDMVQDVFIKLWEGRESINIKGSVASYLNVVLKNRVMDYFQSENVLKDALLRASQIMDAVVERSESGLSYEDTETILKEELAKMPKNMRETLLLRLDDHSIPMIAKSLNIADQTVNNLLSEARRRLKENLPRRFENHNSLYVILFLLELHKTLTHS</sequence>
<keyword evidence="2" id="KW-0805">Transcription regulation</keyword>
<protein>
    <submittedName>
        <fullName evidence="7">Sigma-70 region 2</fullName>
    </submittedName>
</protein>
<dbReference type="Gene3D" id="1.10.1740.10">
    <property type="match status" value="1"/>
</dbReference>